<accession>A0A481YWF0</accession>
<feature type="transmembrane region" description="Helical" evidence="2">
    <location>
        <begin position="165"/>
        <end position="187"/>
    </location>
</feature>
<evidence type="ECO:0000313" key="3">
    <source>
        <dbReference type="EMBL" id="QBK86894.1"/>
    </source>
</evidence>
<keyword evidence="2" id="KW-0812">Transmembrane</keyword>
<keyword evidence="2" id="KW-0472">Membrane</keyword>
<dbReference type="EMBL" id="MK500338">
    <property type="protein sequence ID" value="QBK86894.1"/>
    <property type="molecule type" value="Genomic_DNA"/>
</dbReference>
<name>A0A481YWF0_9VIRU</name>
<reference evidence="3" key="1">
    <citation type="journal article" date="2019" name="MBio">
        <title>Virus Genomes from Deep Sea Sediments Expand the Ocean Megavirome and Support Independent Origins of Viral Gigantism.</title>
        <authorList>
            <person name="Backstrom D."/>
            <person name="Yutin N."/>
            <person name="Jorgensen S.L."/>
            <person name="Dharamshi J."/>
            <person name="Homa F."/>
            <person name="Zaremba-Niedwiedzka K."/>
            <person name="Spang A."/>
            <person name="Wolf Y.I."/>
            <person name="Koonin E.V."/>
            <person name="Ettema T.J."/>
        </authorList>
    </citation>
    <scope>NUCLEOTIDE SEQUENCE</scope>
</reference>
<feature type="transmembrane region" description="Helical" evidence="2">
    <location>
        <begin position="125"/>
        <end position="145"/>
    </location>
</feature>
<gene>
    <name evidence="3" type="ORF">LCMAC103_02320</name>
</gene>
<organism evidence="3">
    <name type="scientific">Marseillevirus LCMAC103</name>
    <dbReference type="NCBI Taxonomy" id="2506604"/>
    <lineage>
        <taxon>Viruses</taxon>
        <taxon>Varidnaviria</taxon>
        <taxon>Bamfordvirae</taxon>
        <taxon>Nucleocytoviricota</taxon>
        <taxon>Megaviricetes</taxon>
        <taxon>Pimascovirales</taxon>
        <taxon>Pimascovirales incertae sedis</taxon>
        <taxon>Marseilleviridae</taxon>
    </lineage>
</organism>
<feature type="compositionally biased region" description="Low complexity" evidence="1">
    <location>
        <begin position="1"/>
        <end position="11"/>
    </location>
</feature>
<feature type="region of interest" description="Disordered" evidence="1">
    <location>
        <begin position="1"/>
        <end position="34"/>
    </location>
</feature>
<proteinExistence type="predicted"/>
<evidence type="ECO:0000256" key="2">
    <source>
        <dbReference type="SAM" id="Phobius"/>
    </source>
</evidence>
<sequence length="192" mass="21228">MGGDAEAFATADAEDSDSRGNEGNQPKVWMAETAAAFPGLEPLGVDTPENQNGKRRHQNCEVRIVVHVKTRKERKRELKKNNAGAVEMTRSPKRSAEIESKVKDFDRTITRIEKKIGFARPSTPSTSLIIAVVAPVLVLAILFFAQPGFTMTQTGDTKVRDKAKLAQWTIGFTVVAYVVVYGCASWYRKSKK</sequence>
<feature type="region of interest" description="Disordered" evidence="1">
    <location>
        <begin position="39"/>
        <end position="58"/>
    </location>
</feature>
<keyword evidence="2" id="KW-1133">Transmembrane helix</keyword>
<protein>
    <submittedName>
        <fullName evidence="3">Membrane protein</fullName>
    </submittedName>
</protein>
<evidence type="ECO:0000256" key="1">
    <source>
        <dbReference type="SAM" id="MobiDB-lite"/>
    </source>
</evidence>